<evidence type="ECO:0000256" key="2">
    <source>
        <dbReference type="ARBA" id="ARBA00008791"/>
    </source>
</evidence>
<name>A0A098G572_9GAMM</name>
<dbReference type="SUPFAM" id="SSF52402">
    <property type="entry name" value="Adenine nucleotide alpha hydrolases-like"/>
    <property type="match status" value="2"/>
</dbReference>
<dbReference type="GO" id="GO:0005737">
    <property type="term" value="C:cytoplasm"/>
    <property type="evidence" value="ECO:0007669"/>
    <property type="project" value="UniProtKB-SubCell"/>
</dbReference>
<organism evidence="6 7">
    <name type="scientific">Legionella fallonii LLAP-10</name>
    <dbReference type="NCBI Taxonomy" id="1212491"/>
    <lineage>
        <taxon>Bacteria</taxon>
        <taxon>Pseudomonadati</taxon>
        <taxon>Pseudomonadota</taxon>
        <taxon>Gammaproteobacteria</taxon>
        <taxon>Legionellales</taxon>
        <taxon>Legionellaceae</taxon>
        <taxon>Legionella</taxon>
    </lineage>
</organism>
<evidence type="ECO:0000256" key="3">
    <source>
        <dbReference type="ARBA" id="ARBA00022490"/>
    </source>
</evidence>
<dbReference type="AlphaFoldDB" id="A0A098G572"/>
<evidence type="ECO:0000313" key="7">
    <source>
        <dbReference type="Proteomes" id="UP000032430"/>
    </source>
</evidence>
<gene>
    <name evidence="6" type="ORF">LFA_1705</name>
</gene>
<evidence type="ECO:0000259" key="5">
    <source>
        <dbReference type="Pfam" id="PF00582"/>
    </source>
</evidence>
<dbReference type="KEGG" id="lfa:LFA_1705"/>
<dbReference type="PANTHER" id="PTHR47892:SF1">
    <property type="entry name" value="UNIVERSAL STRESS PROTEIN E"/>
    <property type="match status" value="1"/>
</dbReference>
<evidence type="ECO:0000313" key="6">
    <source>
        <dbReference type="EMBL" id="CEG57111.1"/>
    </source>
</evidence>
<keyword evidence="3" id="KW-0963">Cytoplasm</keyword>
<protein>
    <submittedName>
        <fullName evidence="6">Putative Universal stress protein UspA</fullName>
    </submittedName>
</protein>
<evidence type="ECO:0000256" key="4">
    <source>
        <dbReference type="ARBA" id="ARBA00037131"/>
    </source>
</evidence>
<dbReference type="Proteomes" id="UP000032430">
    <property type="component" value="Chromosome I"/>
</dbReference>
<sequence length="310" mass="35039">MKQFDKILFVSNGISDEIEALQHALRLASNNKTTLDILITCPPFNHGLEGYQSSYETFLTEKMHQSIETAKTILKQKHEVVVQIDVEWGSTPDIRIIQQVLRHSYDLVIKAAENTEETKGFKALDMSLLRKCPCALYLHRPFVSTKPIHIAVAIDPKDNEDGRHDLALRLLQLSHELALHYHGDLSIISCWDFPLEKFLRQSVFVDIPKNELDDLVMQESNAHYALLHGLIHEANIKAEPQIYHQKGEATELIPFIINEQKIDILVMGTVARTGISGFIIGNTAENILQKINCSLVALKPQGYVSPVKAY</sequence>
<keyword evidence="7" id="KW-1185">Reference proteome</keyword>
<dbReference type="STRING" id="1212491.LFA_1705"/>
<dbReference type="Pfam" id="PF00582">
    <property type="entry name" value="Usp"/>
    <property type="match status" value="2"/>
</dbReference>
<dbReference type="RefSeq" id="WP_045095673.1">
    <property type="nucleotide sequence ID" value="NZ_LN614827.1"/>
</dbReference>
<dbReference type="OrthoDB" id="239260at2"/>
<feature type="domain" description="UspA" evidence="5">
    <location>
        <begin position="150"/>
        <end position="298"/>
    </location>
</feature>
<dbReference type="PANTHER" id="PTHR47892">
    <property type="entry name" value="UNIVERSAL STRESS PROTEIN E"/>
    <property type="match status" value="1"/>
</dbReference>
<dbReference type="Gene3D" id="3.40.50.12370">
    <property type="match status" value="1"/>
</dbReference>
<dbReference type="EMBL" id="LN614827">
    <property type="protein sequence ID" value="CEG57111.1"/>
    <property type="molecule type" value="Genomic_DNA"/>
</dbReference>
<dbReference type="InterPro" id="IPR006016">
    <property type="entry name" value="UspA"/>
</dbReference>
<comment type="similarity">
    <text evidence="2">Belongs to the universal stress protein A family.</text>
</comment>
<feature type="domain" description="UspA" evidence="5">
    <location>
        <begin position="4"/>
        <end position="136"/>
    </location>
</feature>
<evidence type="ECO:0000256" key="1">
    <source>
        <dbReference type="ARBA" id="ARBA00004496"/>
    </source>
</evidence>
<comment type="function">
    <text evidence="4">Required for resistance to DNA-damaging agents.</text>
</comment>
<dbReference type="HOGENOM" id="CLU_049301_1_1_6"/>
<reference evidence="7" key="1">
    <citation type="submission" date="2014-09" db="EMBL/GenBank/DDBJ databases">
        <authorList>
            <person name="Gomez-Valero L."/>
        </authorList>
    </citation>
    <scope>NUCLEOTIDE SEQUENCE [LARGE SCALE GENOMIC DNA]</scope>
    <source>
        <strain evidence="7">ATCC700992</strain>
    </source>
</reference>
<accession>A0A098G572</accession>
<proteinExistence type="inferred from homology"/>
<comment type="subcellular location">
    <subcellularLocation>
        <location evidence="1">Cytoplasm</location>
    </subcellularLocation>
</comment>